<dbReference type="RefSeq" id="WP_219237779.1">
    <property type="nucleotide sequence ID" value="NZ_JAHWZX010000005.1"/>
</dbReference>
<organism evidence="8 9">
    <name type="scientific">Stakelama flava</name>
    <dbReference type="NCBI Taxonomy" id="2860338"/>
    <lineage>
        <taxon>Bacteria</taxon>
        <taxon>Pseudomonadati</taxon>
        <taxon>Pseudomonadota</taxon>
        <taxon>Alphaproteobacteria</taxon>
        <taxon>Sphingomonadales</taxon>
        <taxon>Sphingomonadaceae</taxon>
        <taxon>Stakelama</taxon>
    </lineage>
</organism>
<dbReference type="InterPro" id="IPR039426">
    <property type="entry name" value="TonB-dep_rcpt-like"/>
</dbReference>
<evidence type="ECO:0000259" key="6">
    <source>
        <dbReference type="Pfam" id="PF00593"/>
    </source>
</evidence>
<evidence type="ECO:0000313" key="8">
    <source>
        <dbReference type="EMBL" id="MBW4330661.1"/>
    </source>
</evidence>
<comment type="caution">
    <text evidence="8">The sequence shown here is derived from an EMBL/GenBank/DDBJ whole genome shotgun (WGS) entry which is preliminary data.</text>
</comment>
<keyword evidence="8" id="KW-0675">Receptor</keyword>
<evidence type="ECO:0000256" key="1">
    <source>
        <dbReference type="ARBA" id="ARBA00023065"/>
    </source>
</evidence>
<accession>A0ABS6XMM4</accession>
<keyword evidence="3" id="KW-1134">Transmembrane beta strand</keyword>
<dbReference type="PROSITE" id="PS52016">
    <property type="entry name" value="TONB_DEPENDENT_REC_3"/>
    <property type="match status" value="1"/>
</dbReference>
<name>A0ABS6XMM4_9SPHN</name>
<keyword evidence="1" id="KW-0406">Ion transport</keyword>
<dbReference type="Pfam" id="PF07715">
    <property type="entry name" value="Plug"/>
    <property type="match status" value="1"/>
</dbReference>
<evidence type="ECO:0000256" key="3">
    <source>
        <dbReference type="PROSITE-ProRule" id="PRU01360"/>
    </source>
</evidence>
<feature type="signal peptide" evidence="5">
    <location>
        <begin position="1"/>
        <end position="23"/>
    </location>
</feature>
<keyword evidence="3" id="KW-0998">Cell outer membrane</keyword>
<keyword evidence="3" id="KW-0813">Transport</keyword>
<evidence type="ECO:0000256" key="2">
    <source>
        <dbReference type="ARBA" id="ARBA00023077"/>
    </source>
</evidence>
<dbReference type="InterPro" id="IPR012910">
    <property type="entry name" value="Plug_dom"/>
</dbReference>
<dbReference type="InterPro" id="IPR000531">
    <property type="entry name" value="Beta-barrel_TonB"/>
</dbReference>
<evidence type="ECO:0000259" key="7">
    <source>
        <dbReference type="Pfam" id="PF07715"/>
    </source>
</evidence>
<keyword evidence="5" id="KW-0732">Signal</keyword>
<evidence type="ECO:0000313" key="9">
    <source>
        <dbReference type="Proteomes" id="UP001197214"/>
    </source>
</evidence>
<dbReference type="PANTHER" id="PTHR32552">
    <property type="entry name" value="FERRICHROME IRON RECEPTOR-RELATED"/>
    <property type="match status" value="1"/>
</dbReference>
<gene>
    <name evidence="8" type="ORF">KY084_07190</name>
</gene>
<feature type="domain" description="TonB-dependent receptor plug" evidence="7">
    <location>
        <begin position="61"/>
        <end position="175"/>
    </location>
</feature>
<proteinExistence type="inferred from homology"/>
<evidence type="ECO:0000256" key="5">
    <source>
        <dbReference type="SAM" id="SignalP"/>
    </source>
</evidence>
<comment type="subcellular location">
    <subcellularLocation>
        <location evidence="3">Cell outer membrane</location>
        <topology evidence="3">Multi-pass membrane protein</topology>
    </subcellularLocation>
</comment>
<keyword evidence="3" id="KW-0812">Transmembrane</keyword>
<protein>
    <submittedName>
        <fullName evidence="8">TonB-dependent receptor</fullName>
    </submittedName>
</protein>
<dbReference type="EMBL" id="JAHWZX010000005">
    <property type="protein sequence ID" value="MBW4330661.1"/>
    <property type="molecule type" value="Genomic_DNA"/>
</dbReference>
<dbReference type="PANTHER" id="PTHR32552:SF81">
    <property type="entry name" value="TONB-DEPENDENT OUTER MEMBRANE RECEPTOR"/>
    <property type="match status" value="1"/>
</dbReference>
<dbReference type="Pfam" id="PF00593">
    <property type="entry name" value="TonB_dep_Rec_b-barrel"/>
    <property type="match status" value="1"/>
</dbReference>
<sequence length="901" mass="97774">MTKFLTGASMTALVTCFAAPAMAQTTTDQTTGTQNAQASAQQRTGGVQDIVVTATRRSENLQDVPIAVQALGGEKLDQLGVSNFQDYLTELPNVTAGGGGPGQNTIYIRGLASTTPNLTTAGVAGLAPNVSIYLDEQPLSQPGRNLDVYAADLSRIEVLSGPQGTLFGASSQAGVVRLITNEPVLGRFEGNVKAGVGFTKSGDMSDKVEAVLNVPVTDNIAVRGVVFVDHQGGYIDNVAGTRNASQSARFRPEGTVRYNGVPVSATRAGFQSGADLSGVNFIDANNNNLVEDNFNDTDYSGFRVTALWEINADWSIKVAHMRQGLDTDGVFFEDPELDDLEIQRYQPDNLEDDFSNTAWTVNGRAGQLDLIYTGAYTDRETDQRVDYTDYLFAGQYLPYYICDTSVSYPGDAAPSGTCQAPYANVTSHSKMEKITQEFRVNTPEEKRFRITAGVFYGKTTLKERNDYNYLGSQYITSYDGSTGFPANSAFTSGYYSDPAAFDQGTIFRNDTKRTDEQFGLYGEASFDLIPDKLTATFGMRYYDVSVDLGGGASGSFCNLAAGQDINAYGTNISDLYDGDGEYTYINTCNTDAMITFNRDDSLDSIADQLAAANGGDAAGYATTAQQIYNAVRAPDKAKTKGAIVKATLTYTPTRDLLFYGTYSEGFRPGLLNRPGGALGPNGFTVPFELDTDEVKNYEFGMKSKLFDNQLVFNASAFYVDISNLQTTIFDPSITNLFFSDNAADARIEGVEGEVSFAPYSVPGLTLSGAFSFLNTKITKVLTPTDDVHVGSDLAYAPSFQGNLSVRYEWDLTSDLTAHVMPHVTHSGSKYTDIIDINKLKLDGYTMVGMTAGIAKDGWMFEVYGDNLTDKRAQISGDFYYDRPRITVARPRTIGARVRYDF</sequence>
<evidence type="ECO:0000256" key="4">
    <source>
        <dbReference type="RuleBase" id="RU003357"/>
    </source>
</evidence>
<keyword evidence="9" id="KW-1185">Reference proteome</keyword>
<reference evidence="8 9" key="1">
    <citation type="submission" date="2021-07" db="EMBL/GenBank/DDBJ databases">
        <title>Stakelama flava sp. nov., a novel endophytic bacterium isolated from branch of Kandelia candel.</title>
        <authorList>
            <person name="Tuo L."/>
        </authorList>
    </citation>
    <scope>NUCLEOTIDE SEQUENCE [LARGE SCALE GENOMIC DNA]</scope>
    <source>
        <strain evidence="8 9">CBK3Z-3</strain>
    </source>
</reference>
<keyword evidence="3 4" id="KW-0472">Membrane</keyword>
<feature type="domain" description="TonB-dependent receptor-like beta-barrel" evidence="6">
    <location>
        <begin position="291"/>
        <end position="867"/>
    </location>
</feature>
<feature type="chain" id="PRO_5047488186" evidence="5">
    <location>
        <begin position="24"/>
        <end position="901"/>
    </location>
</feature>
<keyword evidence="2 4" id="KW-0798">TonB box</keyword>
<comment type="similarity">
    <text evidence="3 4">Belongs to the TonB-dependent receptor family.</text>
</comment>
<dbReference type="Proteomes" id="UP001197214">
    <property type="component" value="Unassembled WGS sequence"/>
</dbReference>